<comment type="caution">
    <text evidence="1">The sequence shown here is derived from an EMBL/GenBank/DDBJ whole genome shotgun (WGS) entry which is preliminary data.</text>
</comment>
<sequence length="120" mass="13581">MILKEKRNTILEEVFRTEAGCVYQSDVENCFYVDFGGRAIKFSILCFFRLKTLVDKVNLPDMAACPERSSDIEIISPCACEHCYVLTLAEIAALKELLAGAKVMLELNSILKERLCRLVK</sequence>
<organism evidence="1 2">
    <name type="scientific">Rhodocytophaga aerolata</name>
    <dbReference type="NCBI Taxonomy" id="455078"/>
    <lineage>
        <taxon>Bacteria</taxon>
        <taxon>Pseudomonadati</taxon>
        <taxon>Bacteroidota</taxon>
        <taxon>Cytophagia</taxon>
        <taxon>Cytophagales</taxon>
        <taxon>Rhodocytophagaceae</taxon>
        <taxon>Rhodocytophaga</taxon>
    </lineage>
</organism>
<evidence type="ECO:0000313" key="1">
    <source>
        <dbReference type="EMBL" id="MDO1447095.1"/>
    </source>
</evidence>
<name>A0ABT8R4T0_9BACT</name>
<proteinExistence type="predicted"/>
<keyword evidence="2" id="KW-1185">Reference proteome</keyword>
<dbReference type="Proteomes" id="UP001168528">
    <property type="component" value="Unassembled WGS sequence"/>
</dbReference>
<accession>A0ABT8R4T0</accession>
<dbReference type="EMBL" id="JAUKPO010000006">
    <property type="protein sequence ID" value="MDO1447095.1"/>
    <property type="molecule type" value="Genomic_DNA"/>
</dbReference>
<gene>
    <name evidence="1" type="ORF">Q0590_12575</name>
</gene>
<reference evidence="1" key="1">
    <citation type="submission" date="2023-07" db="EMBL/GenBank/DDBJ databases">
        <title>The genome sequence of Rhodocytophaga aerolata KACC 12507.</title>
        <authorList>
            <person name="Zhang X."/>
        </authorList>
    </citation>
    <scope>NUCLEOTIDE SEQUENCE</scope>
    <source>
        <strain evidence="1">KACC 12507</strain>
    </source>
</reference>
<evidence type="ECO:0000313" key="2">
    <source>
        <dbReference type="Proteomes" id="UP001168528"/>
    </source>
</evidence>
<protein>
    <submittedName>
        <fullName evidence="1">Uncharacterized protein</fullName>
    </submittedName>
</protein>
<dbReference type="RefSeq" id="WP_302037899.1">
    <property type="nucleotide sequence ID" value="NZ_JAUKPO010000006.1"/>
</dbReference>